<dbReference type="PANTHER" id="PTHR10859">
    <property type="entry name" value="GLYCOSYL TRANSFERASE"/>
    <property type="match status" value="1"/>
</dbReference>
<dbReference type="GO" id="GO:0016740">
    <property type="term" value="F:transferase activity"/>
    <property type="evidence" value="ECO:0007669"/>
    <property type="project" value="UniProtKB-KW"/>
</dbReference>
<keyword evidence="2" id="KW-0808">Transferase</keyword>
<reference evidence="2" key="1">
    <citation type="submission" date="2014-12" db="EMBL/GenBank/DDBJ databases">
        <authorList>
            <person name="Huang H.-H."/>
            <person name="Chen S.-C."/>
            <person name="Lai M.-C."/>
        </authorList>
    </citation>
    <scope>NUCLEOTIDE SEQUENCE</scope>
    <source>
        <strain evidence="2">K1F9705b</strain>
    </source>
</reference>
<dbReference type="InterPro" id="IPR029044">
    <property type="entry name" value="Nucleotide-diphossugar_trans"/>
</dbReference>
<dbReference type="EMBL" id="JWHL01000003">
    <property type="protein sequence ID" value="MBR1368548.1"/>
    <property type="molecule type" value="Genomic_DNA"/>
</dbReference>
<gene>
    <name evidence="2" type="ORF">RJ53_03120</name>
</gene>
<organism evidence="2 3">
    <name type="scientific">Methanocalculus chunghsingensis</name>
    <dbReference type="NCBI Taxonomy" id="156457"/>
    <lineage>
        <taxon>Archaea</taxon>
        <taxon>Methanobacteriati</taxon>
        <taxon>Methanobacteriota</taxon>
        <taxon>Stenosarchaea group</taxon>
        <taxon>Methanomicrobia</taxon>
        <taxon>Methanomicrobiales</taxon>
        <taxon>Methanocalculaceae</taxon>
        <taxon>Methanocalculus</taxon>
    </lineage>
</organism>
<name>A0A8J8B4Y3_9EURY</name>
<proteinExistence type="predicted"/>
<dbReference type="AlphaFoldDB" id="A0A8J8B4Y3"/>
<dbReference type="SUPFAM" id="SSF53448">
    <property type="entry name" value="Nucleotide-diphospho-sugar transferases"/>
    <property type="match status" value="1"/>
</dbReference>
<evidence type="ECO:0000313" key="2">
    <source>
        <dbReference type="EMBL" id="MBR1368548.1"/>
    </source>
</evidence>
<accession>A0A8J8B4Y3</accession>
<dbReference type="PANTHER" id="PTHR10859:SF91">
    <property type="entry name" value="DOLICHYL-PHOSPHATE BETA-GLUCOSYLTRANSFERASE"/>
    <property type="match status" value="1"/>
</dbReference>
<dbReference type="InterPro" id="IPR001173">
    <property type="entry name" value="Glyco_trans_2-like"/>
</dbReference>
<dbReference type="OrthoDB" id="351177at2157"/>
<evidence type="ECO:0000313" key="3">
    <source>
        <dbReference type="Proteomes" id="UP000730161"/>
    </source>
</evidence>
<dbReference type="Proteomes" id="UP000730161">
    <property type="component" value="Unassembled WGS sequence"/>
</dbReference>
<dbReference type="Gene3D" id="3.90.550.10">
    <property type="entry name" value="Spore Coat Polysaccharide Biosynthesis Protein SpsA, Chain A"/>
    <property type="match status" value="1"/>
</dbReference>
<sequence length="231" mass="25413">MPQVEERNCSLIIPAYNEEGRIQAFLRDLLTFEGEVIIVADGTDSTADLVSAFIRSHPDRSIHCLSFEARLGKGGGTIAGMRAATRPCIGFCDADGSTSVGEMKRLFSRLDAADGVIGSRWVAGSVIPVRQGLLRRFQSRLFNMIIRLLFGLTYSDTQCGAKVFRGEVLDEILDDVSSTGFEFDVELLWRAKMAGYAIIEEPIEWSDRGGSSVGLKDALLMLVGLLRIRFL</sequence>
<dbReference type="GO" id="GO:0006487">
    <property type="term" value="P:protein N-linked glycosylation"/>
    <property type="evidence" value="ECO:0007669"/>
    <property type="project" value="TreeGrafter"/>
</dbReference>
<feature type="domain" description="Glycosyltransferase 2-like" evidence="1">
    <location>
        <begin position="10"/>
        <end position="172"/>
    </location>
</feature>
<dbReference type="Pfam" id="PF00535">
    <property type="entry name" value="Glycos_transf_2"/>
    <property type="match status" value="1"/>
</dbReference>
<keyword evidence="3" id="KW-1185">Reference proteome</keyword>
<evidence type="ECO:0000259" key="1">
    <source>
        <dbReference type="Pfam" id="PF00535"/>
    </source>
</evidence>
<protein>
    <submittedName>
        <fullName evidence="2">Glycosyl transferase</fullName>
    </submittedName>
</protein>
<dbReference type="RefSeq" id="WP_211530177.1">
    <property type="nucleotide sequence ID" value="NZ_JWHL01000003.1"/>
</dbReference>
<comment type="caution">
    <text evidence="2">The sequence shown here is derived from an EMBL/GenBank/DDBJ whole genome shotgun (WGS) entry which is preliminary data.</text>
</comment>